<keyword evidence="2 5" id="KW-0808">Transferase</keyword>
<keyword evidence="6" id="KW-1185">Reference proteome</keyword>
<feature type="region of interest" description="Disordered" evidence="3">
    <location>
        <begin position="492"/>
        <end position="525"/>
    </location>
</feature>
<dbReference type="CDD" id="cd03784">
    <property type="entry name" value="GT1_Gtf-like"/>
    <property type="match status" value="1"/>
</dbReference>
<dbReference type="PANTHER" id="PTHR48049">
    <property type="entry name" value="GLYCOSYLTRANSFERASE"/>
    <property type="match status" value="1"/>
</dbReference>
<protein>
    <submittedName>
        <fullName evidence="5">UDP-glucuronosyl/UDP-glucosyltransferase</fullName>
    </submittedName>
</protein>
<comment type="caution">
    <text evidence="5">The sequence shown here is derived from an EMBL/GenBank/DDBJ whole genome shotgun (WGS) entry which is preliminary data.</text>
</comment>
<dbReference type="InterPro" id="IPR050481">
    <property type="entry name" value="UDP-glycosyltransf_plant"/>
</dbReference>
<name>A0A2U1PR35_ARTAN</name>
<dbReference type="Proteomes" id="UP000245207">
    <property type="component" value="Unassembled WGS sequence"/>
</dbReference>
<dbReference type="SUPFAM" id="SSF53756">
    <property type="entry name" value="UDP-Glycosyltransferase/glycogen phosphorylase"/>
    <property type="match status" value="1"/>
</dbReference>
<feature type="chain" id="PRO_5015421675" evidence="4">
    <location>
        <begin position="26"/>
        <end position="525"/>
    </location>
</feature>
<feature type="compositionally biased region" description="Polar residues" evidence="3">
    <location>
        <begin position="516"/>
        <end position="525"/>
    </location>
</feature>
<dbReference type="PANTHER" id="PTHR48049:SF34">
    <property type="entry name" value="UDP-GLYCOSYLTRANSFERASE 79B30-LIKE"/>
    <property type="match status" value="1"/>
</dbReference>
<dbReference type="Pfam" id="PF00201">
    <property type="entry name" value="UDPGT"/>
    <property type="match status" value="1"/>
</dbReference>
<dbReference type="STRING" id="35608.A0A2U1PR35"/>
<gene>
    <name evidence="5" type="ORF">CTI12_AA122730</name>
</gene>
<dbReference type="GO" id="GO:0035251">
    <property type="term" value="F:UDP-glucosyltransferase activity"/>
    <property type="evidence" value="ECO:0007669"/>
    <property type="project" value="InterPro"/>
</dbReference>
<dbReference type="AlphaFoldDB" id="A0A2U1PR35"/>
<sequence>MNERKCHIAMFPLFALSHLTLYTELANMLAKKGHVISFLVPKNTQYKLEPLNLYPKLFSFVPITVPDVEGLPQGVETTLDVPPSLRHLIMTAMDKTERNVERILQDLKVDVVFFDFAHWMPSLCHRIRAKSVNYCAITPVTVAYIFSPARQVDWNKGISDSELMHPPAGFPLSSIKFHAHELRKFTAQSNRKVGCDMTFVERIYIGLSQSNALACNASRELEGPIIDYLQTQLKKPVLLSGPTVTIPTNSTLAENLSSWLDRFNPGSVIYCAFGTECALTTAQMKELLLGFELTNMPFLAALKPPVDVKTIEDAIPEGLLERLEGRGLITSELVQQNLILKHKSIGCFVTHCGWASLCEGLVNNCELVLLPNGGDQIINARLMSEVYRVGVEVQKGEEDGVFTKNDVFDAVKRVMDEDSEVGKEIRENHEKIKRFLVNKDIKSAHIDSFSQELQDITEAQNSPIPPSHTQRRTQIFYGVFYAQIVPSWHKQSEKNTVRSLSMRNKNIKGKRYRSVPQPTSGGVQA</sequence>
<organism evidence="5 6">
    <name type="scientific">Artemisia annua</name>
    <name type="common">Sweet wormwood</name>
    <dbReference type="NCBI Taxonomy" id="35608"/>
    <lineage>
        <taxon>Eukaryota</taxon>
        <taxon>Viridiplantae</taxon>
        <taxon>Streptophyta</taxon>
        <taxon>Embryophyta</taxon>
        <taxon>Tracheophyta</taxon>
        <taxon>Spermatophyta</taxon>
        <taxon>Magnoliopsida</taxon>
        <taxon>eudicotyledons</taxon>
        <taxon>Gunneridae</taxon>
        <taxon>Pentapetalae</taxon>
        <taxon>asterids</taxon>
        <taxon>campanulids</taxon>
        <taxon>Asterales</taxon>
        <taxon>Asteraceae</taxon>
        <taxon>Asteroideae</taxon>
        <taxon>Anthemideae</taxon>
        <taxon>Artemisiinae</taxon>
        <taxon>Artemisia</taxon>
    </lineage>
</organism>
<dbReference type="InterPro" id="IPR002213">
    <property type="entry name" value="UDP_glucos_trans"/>
</dbReference>
<dbReference type="OrthoDB" id="5835829at2759"/>
<proteinExistence type="inferred from homology"/>
<keyword evidence="4" id="KW-0732">Signal</keyword>
<evidence type="ECO:0000313" key="6">
    <source>
        <dbReference type="Proteomes" id="UP000245207"/>
    </source>
</evidence>
<evidence type="ECO:0000256" key="3">
    <source>
        <dbReference type="SAM" id="MobiDB-lite"/>
    </source>
</evidence>
<evidence type="ECO:0000256" key="1">
    <source>
        <dbReference type="ARBA" id="ARBA00009995"/>
    </source>
</evidence>
<evidence type="ECO:0000256" key="2">
    <source>
        <dbReference type="ARBA" id="ARBA00022679"/>
    </source>
</evidence>
<dbReference type="Gene3D" id="3.40.50.2000">
    <property type="entry name" value="Glycogen Phosphorylase B"/>
    <property type="match status" value="2"/>
</dbReference>
<accession>A0A2U1PR35</accession>
<evidence type="ECO:0000313" key="5">
    <source>
        <dbReference type="EMBL" id="PWA88204.1"/>
    </source>
</evidence>
<feature type="signal peptide" evidence="4">
    <location>
        <begin position="1"/>
        <end position="25"/>
    </location>
</feature>
<dbReference type="FunFam" id="3.40.50.2000:FF:000037">
    <property type="entry name" value="Glycosyltransferase"/>
    <property type="match status" value="1"/>
</dbReference>
<evidence type="ECO:0000256" key="4">
    <source>
        <dbReference type="SAM" id="SignalP"/>
    </source>
</evidence>
<dbReference type="EMBL" id="PKPP01000836">
    <property type="protein sequence ID" value="PWA88204.1"/>
    <property type="molecule type" value="Genomic_DNA"/>
</dbReference>
<comment type="similarity">
    <text evidence="1">Belongs to the UDP-glycosyltransferase family.</text>
</comment>
<reference evidence="5 6" key="1">
    <citation type="journal article" date="2018" name="Mol. Plant">
        <title>The genome of Artemisia annua provides insight into the evolution of Asteraceae family and artemisinin biosynthesis.</title>
        <authorList>
            <person name="Shen Q."/>
            <person name="Zhang L."/>
            <person name="Liao Z."/>
            <person name="Wang S."/>
            <person name="Yan T."/>
            <person name="Shi P."/>
            <person name="Liu M."/>
            <person name="Fu X."/>
            <person name="Pan Q."/>
            <person name="Wang Y."/>
            <person name="Lv Z."/>
            <person name="Lu X."/>
            <person name="Zhang F."/>
            <person name="Jiang W."/>
            <person name="Ma Y."/>
            <person name="Chen M."/>
            <person name="Hao X."/>
            <person name="Li L."/>
            <person name="Tang Y."/>
            <person name="Lv G."/>
            <person name="Zhou Y."/>
            <person name="Sun X."/>
            <person name="Brodelius P.E."/>
            <person name="Rose J.K.C."/>
            <person name="Tang K."/>
        </authorList>
    </citation>
    <scope>NUCLEOTIDE SEQUENCE [LARGE SCALE GENOMIC DNA]</scope>
    <source>
        <strain evidence="6">cv. Huhao1</strain>
        <tissue evidence="5">Leaf</tissue>
    </source>
</reference>